<gene>
    <name evidence="2" type="primary">LOC108739337</name>
</gene>
<protein>
    <submittedName>
        <fullName evidence="2">Uncharacterized protein LOC108739337</fullName>
    </submittedName>
</protein>
<dbReference type="OrthoDB" id="6717509at2759"/>
<accession>A0A1W4X777</accession>
<dbReference type="KEGG" id="apln:108739337"/>
<evidence type="ECO:0000313" key="2">
    <source>
        <dbReference type="RefSeq" id="XP_018328692.1"/>
    </source>
</evidence>
<dbReference type="RefSeq" id="XP_018328692.1">
    <property type="nucleotide sequence ID" value="XM_018473190.2"/>
</dbReference>
<evidence type="ECO:0000313" key="1">
    <source>
        <dbReference type="Proteomes" id="UP000192223"/>
    </source>
</evidence>
<organism evidence="1 2">
    <name type="scientific">Agrilus planipennis</name>
    <name type="common">Emerald ash borer</name>
    <name type="synonym">Agrilus marcopoli</name>
    <dbReference type="NCBI Taxonomy" id="224129"/>
    <lineage>
        <taxon>Eukaryota</taxon>
        <taxon>Metazoa</taxon>
        <taxon>Ecdysozoa</taxon>
        <taxon>Arthropoda</taxon>
        <taxon>Hexapoda</taxon>
        <taxon>Insecta</taxon>
        <taxon>Pterygota</taxon>
        <taxon>Neoptera</taxon>
        <taxon>Endopterygota</taxon>
        <taxon>Coleoptera</taxon>
        <taxon>Polyphaga</taxon>
        <taxon>Elateriformia</taxon>
        <taxon>Buprestoidea</taxon>
        <taxon>Buprestidae</taxon>
        <taxon>Agrilinae</taxon>
        <taxon>Agrilus</taxon>
    </lineage>
</organism>
<dbReference type="Proteomes" id="UP000192223">
    <property type="component" value="Unplaced"/>
</dbReference>
<sequence>MTENRIFELINEMQQVSTNSVNSSKVIPQRAELIAKTLSDLVYKTLDSDKETEKNRRYNVIKLLKTWFGTDSKHTAVSKENYHFIIEHLLNAHSGNLLENPEISKLLNEFLNKSSVDIDLDNEPITEMKNFFKKKLENNREREKFIELIREREKQKLKGDDFSLSIPSPLKAEDCAKCIEVLSEIESMAQCCHHNTSTARNDTRLKMVNAAYALLNLKRTQKDLDLLTYIVEQIGQLEDLTQDEKDLVFYLWKNTDILNLSEDLAMELLLKFSFIYEDTVKKLCNLIVTDEALSDVDAETKFLNDSEMKKILSYAAVNKILKLNIKNLIYEVFAKSKFDKKLHVILKNL</sequence>
<reference evidence="2" key="1">
    <citation type="submission" date="2025-08" db="UniProtKB">
        <authorList>
            <consortium name="RefSeq"/>
        </authorList>
    </citation>
    <scope>IDENTIFICATION</scope>
    <source>
        <tissue evidence="2">Entire body</tissue>
    </source>
</reference>
<proteinExistence type="predicted"/>
<dbReference type="GeneID" id="108739337"/>
<name>A0A1W4X777_AGRPL</name>
<dbReference type="InParanoid" id="A0A1W4X777"/>
<dbReference type="AlphaFoldDB" id="A0A1W4X777"/>
<keyword evidence="1" id="KW-1185">Reference proteome</keyword>